<organism evidence="3 4">
    <name type="scientific">Priestia iocasae</name>
    <dbReference type="NCBI Taxonomy" id="2291674"/>
    <lineage>
        <taxon>Bacteria</taxon>
        <taxon>Bacillati</taxon>
        <taxon>Bacillota</taxon>
        <taxon>Bacilli</taxon>
        <taxon>Bacillales</taxon>
        <taxon>Bacillaceae</taxon>
        <taxon>Priestia</taxon>
    </lineage>
</organism>
<keyword evidence="1" id="KW-1133">Transmembrane helix</keyword>
<proteinExistence type="predicted"/>
<dbReference type="EMBL" id="JAFBFC010000006">
    <property type="protein sequence ID" value="MBM7704244.1"/>
    <property type="molecule type" value="Genomic_DNA"/>
</dbReference>
<keyword evidence="4" id="KW-1185">Reference proteome</keyword>
<dbReference type="RefSeq" id="WP_205188257.1">
    <property type="nucleotide sequence ID" value="NZ_JAFBFC010000006.1"/>
</dbReference>
<protein>
    <recommendedName>
        <fullName evidence="2">Inner membrane protein YgaP-like transmembrane domain-containing protein</fullName>
    </recommendedName>
</protein>
<dbReference type="Proteomes" id="UP000809829">
    <property type="component" value="Unassembled WGS sequence"/>
</dbReference>
<gene>
    <name evidence="3" type="ORF">JOC83_003099</name>
</gene>
<evidence type="ECO:0000313" key="4">
    <source>
        <dbReference type="Proteomes" id="UP000809829"/>
    </source>
</evidence>
<comment type="caution">
    <text evidence="3">The sequence shown here is derived from an EMBL/GenBank/DDBJ whole genome shotgun (WGS) entry which is preliminary data.</text>
</comment>
<feature type="transmembrane region" description="Helical" evidence="1">
    <location>
        <begin position="6"/>
        <end position="26"/>
    </location>
</feature>
<accession>A0ABS2QXN6</accession>
<dbReference type="Pfam" id="PF11127">
    <property type="entry name" value="YgaP-like_TM"/>
    <property type="match status" value="1"/>
</dbReference>
<evidence type="ECO:0000256" key="1">
    <source>
        <dbReference type="SAM" id="Phobius"/>
    </source>
</evidence>
<keyword evidence="1" id="KW-0812">Transmembrane</keyword>
<evidence type="ECO:0000259" key="2">
    <source>
        <dbReference type="Pfam" id="PF11127"/>
    </source>
</evidence>
<feature type="domain" description="Inner membrane protein YgaP-like transmembrane" evidence="2">
    <location>
        <begin position="1"/>
        <end position="63"/>
    </location>
</feature>
<keyword evidence="1" id="KW-0472">Membrane</keyword>
<reference evidence="3 4" key="1">
    <citation type="submission" date="2021-01" db="EMBL/GenBank/DDBJ databases">
        <title>Genomic Encyclopedia of Type Strains, Phase IV (KMG-IV): sequencing the most valuable type-strain genomes for metagenomic binning, comparative biology and taxonomic classification.</title>
        <authorList>
            <person name="Goeker M."/>
        </authorList>
    </citation>
    <scope>NUCLEOTIDE SEQUENCE [LARGE SCALE GENOMIC DNA]</scope>
    <source>
        <strain evidence="3 4">DSM 104297</strain>
    </source>
</reference>
<name>A0ABS2QXN6_9BACI</name>
<dbReference type="InterPro" id="IPR021309">
    <property type="entry name" value="YgaP-like_TM"/>
</dbReference>
<evidence type="ECO:0000313" key="3">
    <source>
        <dbReference type="EMBL" id="MBM7704244.1"/>
    </source>
</evidence>
<sequence length="83" mass="9401">MKPNIGIINALVRLTMGFALLSWVTAKLVKRPYRDSYLLVALLAAMKVAEGITRFCPLTFAFDQYQNEQNSTSDHDEMTYNPS</sequence>